<evidence type="ECO:0000259" key="1">
    <source>
        <dbReference type="Pfam" id="PF13503"/>
    </source>
</evidence>
<protein>
    <recommendedName>
        <fullName evidence="1">DUF4123 domain-containing protein</fullName>
    </recommendedName>
</protein>
<keyword evidence="3" id="KW-1185">Reference proteome</keyword>
<organism evidence="2 3">
    <name type="scientific">Cupriavidus malaysiensis</name>
    <dbReference type="NCBI Taxonomy" id="367825"/>
    <lineage>
        <taxon>Bacteria</taxon>
        <taxon>Pseudomonadati</taxon>
        <taxon>Pseudomonadota</taxon>
        <taxon>Betaproteobacteria</taxon>
        <taxon>Burkholderiales</taxon>
        <taxon>Burkholderiaceae</taxon>
        <taxon>Cupriavidus</taxon>
    </lineage>
</organism>
<accession>A0ABM7DMM3</accession>
<name>A0ABM7DMM3_9BURK</name>
<evidence type="ECO:0000313" key="3">
    <source>
        <dbReference type="Proteomes" id="UP000177515"/>
    </source>
</evidence>
<dbReference type="InterPro" id="IPR025391">
    <property type="entry name" value="DUF4123"/>
</dbReference>
<proteinExistence type="predicted"/>
<feature type="domain" description="DUF4123" evidence="1">
    <location>
        <begin position="6"/>
        <end position="129"/>
    </location>
</feature>
<gene>
    <name evidence="2" type="ORF">BKK80_30705</name>
</gene>
<dbReference type="Pfam" id="PF13503">
    <property type="entry name" value="DUF4123"/>
    <property type="match status" value="1"/>
</dbReference>
<dbReference type="RefSeq" id="WP_071072557.1">
    <property type="nucleotide sequence ID" value="NZ_CP017755.1"/>
</dbReference>
<dbReference type="EMBL" id="CP017755">
    <property type="protein sequence ID" value="AOZ10033.1"/>
    <property type="molecule type" value="Genomic_DNA"/>
</dbReference>
<sequence>MPASRLYALVDCLLVRELPDLCRQHGWPAPLSVYAGSPGYDSGRDWAPHLLELPHDLNQLAQHTATLVSRCSGLPALGVLVSRHPAPVVQAQLMRTAGITDGSGKRWLLRFADTRVWPPAPGWLNAEQQAHAFAGIGAWIIVNRHGQAQSFDGAPDAEPARPDEPVEDFRVTERQLIQLFDVGEPDQHLARMAENPYHAQLARSPIEQYDTVHRALATLDRIGIDDDQQRFLYARFAVRFAGDCEQDPAVQQALLCARHKEGILSDLLKRLPR</sequence>
<reference evidence="2 3" key="1">
    <citation type="submission" date="2016-10" db="EMBL/GenBank/DDBJ databases">
        <title>Complete genome sequences of three Cupriavidus strains isolated from various Malaysian environments.</title>
        <authorList>
            <person name="Abdullah A.A.-A."/>
            <person name="Shafie N.A.H."/>
            <person name="Lau N.S."/>
        </authorList>
    </citation>
    <scope>NUCLEOTIDE SEQUENCE [LARGE SCALE GENOMIC DNA]</scope>
    <source>
        <strain evidence="2 3">USMAA1020</strain>
    </source>
</reference>
<dbReference type="Proteomes" id="UP000177515">
    <property type="component" value="Chromosome 2"/>
</dbReference>
<evidence type="ECO:0000313" key="2">
    <source>
        <dbReference type="EMBL" id="AOZ10033.1"/>
    </source>
</evidence>